<proteinExistence type="predicted"/>
<protein>
    <submittedName>
        <fullName evidence="1">Uncharacterized protein</fullName>
    </submittedName>
</protein>
<dbReference type="Proteomes" id="UP000077271">
    <property type="component" value="Unassembled WGS sequence"/>
</dbReference>
<dbReference type="AlphaFoldDB" id="A0A177L1U4"/>
<evidence type="ECO:0000313" key="2">
    <source>
        <dbReference type="Proteomes" id="UP000077271"/>
    </source>
</evidence>
<dbReference type="Pfam" id="PF19785">
    <property type="entry name" value="UPF0738"/>
    <property type="match status" value="1"/>
</dbReference>
<name>A0A177L1U4_9BACI</name>
<dbReference type="RefSeq" id="WP_063974327.1">
    <property type="nucleotide sequence ID" value="NZ_LQWZ01000002.1"/>
</dbReference>
<dbReference type="InterPro" id="IPR020908">
    <property type="entry name" value="UPF0738"/>
</dbReference>
<sequence>MRTKWHFTNTEWVEGVLRLLSEEDVEVTHLQARNQVITDSDAFAFVYLAEAESGYVYVYLHESTWLDVKKAIDGKHPLEAVGTDGTFTLASFQEEMEELVANIEGNGNYGEEMVEKVERVFFAEQH</sequence>
<comment type="caution">
    <text evidence="1">The sequence shown here is derived from an EMBL/GenBank/DDBJ whole genome shotgun (WGS) entry which is preliminary data.</text>
</comment>
<gene>
    <name evidence="1" type="ORF">AWH48_14855</name>
</gene>
<evidence type="ECO:0000313" key="1">
    <source>
        <dbReference type="EMBL" id="OAH59416.1"/>
    </source>
</evidence>
<reference evidence="1 2" key="1">
    <citation type="submission" date="2016-01" db="EMBL/GenBank/DDBJ databases">
        <title>Investigation of taxonomic status of Bacillus aminovorans.</title>
        <authorList>
            <person name="Verma A."/>
            <person name="Pal Y."/>
            <person name="Krishnamurthi S."/>
        </authorList>
    </citation>
    <scope>NUCLEOTIDE SEQUENCE [LARGE SCALE GENOMIC DNA]</scope>
    <source>
        <strain evidence="1 2">DSM 4337</strain>
    </source>
</reference>
<dbReference type="OrthoDB" id="2966478at2"/>
<dbReference type="EMBL" id="LQWZ01000002">
    <property type="protein sequence ID" value="OAH59416.1"/>
    <property type="molecule type" value="Genomic_DNA"/>
</dbReference>
<accession>A0A177L1U4</accession>
<organism evidence="1 2">
    <name type="scientific">Domibacillus aminovorans</name>
    <dbReference type="NCBI Taxonomy" id="29332"/>
    <lineage>
        <taxon>Bacteria</taxon>
        <taxon>Bacillati</taxon>
        <taxon>Bacillota</taxon>
        <taxon>Bacilli</taxon>
        <taxon>Bacillales</taxon>
        <taxon>Bacillaceae</taxon>
        <taxon>Domibacillus</taxon>
    </lineage>
</organism>